<dbReference type="PROSITE" id="PS51253">
    <property type="entry name" value="HTH_CENPB"/>
    <property type="match status" value="1"/>
</dbReference>
<dbReference type="Pfam" id="PF03221">
    <property type="entry name" value="HTH_Tnp_Tc5"/>
    <property type="match status" value="1"/>
</dbReference>
<dbReference type="InterPro" id="IPR007889">
    <property type="entry name" value="HTH_Psq"/>
</dbReference>
<proteinExistence type="inferred from homology"/>
<evidence type="ECO:0000259" key="5">
    <source>
        <dbReference type="PROSITE" id="PS51253"/>
    </source>
</evidence>
<dbReference type="InterPro" id="IPR006600">
    <property type="entry name" value="HTH_CenpB_DNA-bd_dom"/>
</dbReference>
<keyword evidence="7" id="KW-1185">Reference proteome</keyword>
<comment type="subcellular location">
    <subcellularLocation>
        <location evidence="1">Nucleus</location>
    </subcellularLocation>
</comment>
<dbReference type="InterPro" id="IPR036388">
    <property type="entry name" value="WH-like_DNA-bd_sf"/>
</dbReference>
<dbReference type="InterPro" id="IPR050863">
    <property type="entry name" value="CenT-Element_Derived"/>
</dbReference>
<evidence type="ECO:0000256" key="2">
    <source>
        <dbReference type="ARBA" id="ARBA00010881"/>
    </source>
</evidence>
<dbReference type="PANTHER" id="PTHR19303">
    <property type="entry name" value="TRANSPOSON"/>
    <property type="match status" value="1"/>
</dbReference>
<accession>A0AAV7JQM2</accession>
<evidence type="ECO:0000256" key="4">
    <source>
        <dbReference type="ARBA" id="ARBA00023242"/>
    </source>
</evidence>
<sequence>MEKGQIKRKFHSYTLEFKLEAVCFVTSGNSKEEAARKYGVDCKRIREWCKNKDKLKDSCEAAHNAKRRRLDGGGRPPSFETLEESLYSWIEELRSQRLRVTRKMVQGKALELYAGEEESFVASRGWLRNFFGRHNITLRRRTTVGQKIPETVIPKLMNYIIFVRSQILRNRYQLSHIGAMDETPIWFDMPVDTTVDFVGQKSIPIRTTGHEKSRITVCLAAKANGIKLPPFIVFKGKRRDRDLNELSGVVCVMSSNGWMDEKLTHEWLQTVWGGLSFGRRLLVWNSFRCHIQDSVKKEVARLKTDMQLFLEDAPV</sequence>
<dbReference type="Pfam" id="PF03184">
    <property type="entry name" value="DDE_1"/>
    <property type="match status" value="1"/>
</dbReference>
<gene>
    <name evidence="6" type="ORF">LOD99_5515</name>
</gene>
<dbReference type="AlphaFoldDB" id="A0AAV7JQM2"/>
<evidence type="ECO:0000313" key="6">
    <source>
        <dbReference type="EMBL" id="KAI6651164.1"/>
    </source>
</evidence>
<name>A0AAV7JQM2_9METZ</name>
<keyword evidence="3" id="KW-0238">DNA-binding</keyword>
<dbReference type="Gene3D" id="1.10.10.10">
    <property type="entry name" value="Winged helix-like DNA-binding domain superfamily/Winged helix DNA-binding domain"/>
    <property type="match status" value="1"/>
</dbReference>
<comment type="similarity">
    <text evidence="2">Belongs to the tigger transposable element derived protein family.</text>
</comment>
<dbReference type="SUPFAM" id="SSF46689">
    <property type="entry name" value="Homeodomain-like"/>
    <property type="match status" value="2"/>
</dbReference>
<dbReference type="Proteomes" id="UP001165289">
    <property type="component" value="Unassembled WGS sequence"/>
</dbReference>
<dbReference type="Pfam" id="PF04218">
    <property type="entry name" value="CENP-B_N"/>
    <property type="match status" value="1"/>
</dbReference>
<evidence type="ECO:0000256" key="3">
    <source>
        <dbReference type="ARBA" id="ARBA00023125"/>
    </source>
</evidence>
<keyword evidence="4" id="KW-0539">Nucleus</keyword>
<protein>
    <submittedName>
        <fullName evidence="6">Tigger transposable element-derived protein 1-like</fullName>
    </submittedName>
</protein>
<dbReference type="InterPro" id="IPR009057">
    <property type="entry name" value="Homeodomain-like_sf"/>
</dbReference>
<feature type="domain" description="HTH CENPB-type" evidence="5">
    <location>
        <begin position="70"/>
        <end position="140"/>
    </location>
</feature>
<comment type="caution">
    <text evidence="6">The sequence shown here is derived from an EMBL/GenBank/DDBJ whole genome shotgun (WGS) entry which is preliminary data.</text>
</comment>
<dbReference type="GO" id="GO:0003677">
    <property type="term" value="F:DNA binding"/>
    <property type="evidence" value="ECO:0007669"/>
    <property type="project" value="UniProtKB-KW"/>
</dbReference>
<dbReference type="Gene3D" id="1.10.10.60">
    <property type="entry name" value="Homeodomain-like"/>
    <property type="match status" value="1"/>
</dbReference>
<reference evidence="6 7" key="1">
    <citation type="journal article" date="2023" name="BMC Biol.">
        <title>The compact genome of the sponge Oopsacas minuta (Hexactinellida) is lacking key metazoan core genes.</title>
        <authorList>
            <person name="Santini S."/>
            <person name="Schenkelaars Q."/>
            <person name="Jourda C."/>
            <person name="Duchesne M."/>
            <person name="Belahbib H."/>
            <person name="Rocher C."/>
            <person name="Selva M."/>
            <person name="Riesgo A."/>
            <person name="Vervoort M."/>
            <person name="Leys S.P."/>
            <person name="Kodjabachian L."/>
            <person name="Le Bivic A."/>
            <person name="Borchiellini C."/>
            <person name="Claverie J.M."/>
            <person name="Renard E."/>
        </authorList>
    </citation>
    <scope>NUCLEOTIDE SEQUENCE [LARGE SCALE GENOMIC DNA]</scope>
    <source>
        <strain evidence="6">SPO-2</strain>
    </source>
</reference>
<dbReference type="GO" id="GO:0005634">
    <property type="term" value="C:nucleus"/>
    <property type="evidence" value="ECO:0007669"/>
    <property type="project" value="UniProtKB-SubCell"/>
</dbReference>
<evidence type="ECO:0000313" key="7">
    <source>
        <dbReference type="Proteomes" id="UP001165289"/>
    </source>
</evidence>
<organism evidence="6 7">
    <name type="scientific">Oopsacas minuta</name>
    <dbReference type="NCBI Taxonomy" id="111878"/>
    <lineage>
        <taxon>Eukaryota</taxon>
        <taxon>Metazoa</taxon>
        <taxon>Porifera</taxon>
        <taxon>Hexactinellida</taxon>
        <taxon>Hexasterophora</taxon>
        <taxon>Lyssacinosida</taxon>
        <taxon>Leucopsacidae</taxon>
        <taxon>Oopsacas</taxon>
    </lineage>
</organism>
<dbReference type="EMBL" id="JAKMXF010000307">
    <property type="protein sequence ID" value="KAI6651164.1"/>
    <property type="molecule type" value="Genomic_DNA"/>
</dbReference>
<dbReference type="PANTHER" id="PTHR19303:SF74">
    <property type="entry name" value="POGO TRANSPOSABLE ELEMENT WITH KRAB DOMAIN"/>
    <property type="match status" value="1"/>
</dbReference>
<evidence type="ECO:0000256" key="1">
    <source>
        <dbReference type="ARBA" id="ARBA00004123"/>
    </source>
</evidence>
<dbReference type="SMART" id="SM00674">
    <property type="entry name" value="CENPB"/>
    <property type="match status" value="1"/>
</dbReference>
<dbReference type="InterPro" id="IPR004875">
    <property type="entry name" value="DDE_SF_endonuclease_dom"/>
</dbReference>